<evidence type="ECO:0000313" key="1">
    <source>
        <dbReference type="EMBL" id="EZA53812.1"/>
    </source>
</evidence>
<sequence length="240" mass="27895">KRLTQKENNILLIAVEQNPYIATRIIQDDSKLETLIIGFNFATRLEKRIKSTQLPLLLYQNPQSQRNVETTNAKHRKESLCRDKRQVTELDAHWLSQIAEMQVSDLTKVSDCCLRGVCDRKYCLRSYDCLLATNGSIIGTYVIGSVETTNGTYLQFLQNKLPNLLEDVDLRTHCRTSRLITIYLNEKFHEDGLSYIKVSYVKVKVFARQLTTYIADMKLRIKHAFQDINDDTLQRVENKF</sequence>
<feature type="non-terminal residue" evidence="1">
    <location>
        <position position="1"/>
    </location>
</feature>
<accession>A0A026WCL6</accession>
<protein>
    <submittedName>
        <fullName evidence="1">Uncharacterized protein</fullName>
    </submittedName>
</protein>
<organism evidence="1 2">
    <name type="scientific">Ooceraea biroi</name>
    <name type="common">Clonal raider ant</name>
    <name type="synonym">Cerapachys biroi</name>
    <dbReference type="NCBI Taxonomy" id="2015173"/>
    <lineage>
        <taxon>Eukaryota</taxon>
        <taxon>Metazoa</taxon>
        <taxon>Ecdysozoa</taxon>
        <taxon>Arthropoda</taxon>
        <taxon>Hexapoda</taxon>
        <taxon>Insecta</taxon>
        <taxon>Pterygota</taxon>
        <taxon>Neoptera</taxon>
        <taxon>Endopterygota</taxon>
        <taxon>Hymenoptera</taxon>
        <taxon>Apocrita</taxon>
        <taxon>Aculeata</taxon>
        <taxon>Formicoidea</taxon>
        <taxon>Formicidae</taxon>
        <taxon>Dorylinae</taxon>
        <taxon>Ooceraea</taxon>
    </lineage>
</organism>
<name>A0A026WCL6_OOCBI</name>
<keyword evidence="2" id="KW-1185">Reference proteome</keyword>
<feature type="non-terminal residue" evidence="1">
    <location>
        <position position="240"/>
    </location>
</feature>
<gene>
    <name evidence="1" type="ORF">X777_06628</name>
</gene>
<reference evidence="1 2" key="1">
    <citation type="journal article" date="2014" name="Curr. Biol.">
        <title>The genome of the clonal raider ant Cerapachys biroi.</title>
        <authorList>
            <person name="Oxley P.R."/>
            <person name="Ji L."/>
            <person name="Fetter-Pruneda I."/>
            <person name="McKenzie S.K."/>
            <person name="Li C."/>
            <person name="Hu H."/>
            <person name="Zhang G."/>
            <person name="Kronauer D.J."/>
        </authorList>
    </citation>
    <scope>NUCLEOTIDE SEQUENCE [LARGE SCALE GENOMIC DNA]</scope>
</reference>
<dbReference type="Proteomes" id="UP000053097">
    <property type="component" value="Unassembled WGS sequence"/>
</dbReference>
<proteinExistence type="predicted"/>
<evidence type="ECO:0000313" key="2">
    <source>
        <dbReference type="Proteomes" id="UP000053097"/>
    </source>
</evidence>
<dbReference type="AlphaFoldDB" id="A0A026WCL6"/>
<dbReference type="EMBL" id="KK107270">
    <property type="protein sequence ID" value="EZA53812.1"/>
    <property type="molecule type" value="Genomic_DNA"/>
</dbReference>